<reference evidence="10" key="1">
    <citation type="submission" date="2022-02" db="EMBL/GenBank/DDBJ databases">
        <title>Acinetobacter A3.8 sp. nov., isolated from Sediment (Zhairuo Island).</title>
        <authorList>
            <person name="Zheng K."/>
        </authorList>
    </citation>
    <scope>NUCLEOTIDE SEQUENCE</scope>
    <source>
        <strain evidence="10">A3.8</strain>
    </source>
</reference>
<proteinExistence type="inferred from homology"/>
<keyword evidence="3 8" id="KW-0997">Cell inner membrane</keyword>
<dbReference type="GO" id="GO:0089705">
    <property type="term" value="P:protein localization to outer membrane"/>
    <property type="evidence" value="ECO:0007669"/>
    <property type="project" value="TreeGrafter"/>
</dbReference>
<dbReference type="GO" id="GO:0005524">
    <property type="term" value="F:ATP binding"/>
    <property type="evidence" value="ECO:0007669"/>
    <property type="project" value="UniProtKB-UniRule"/>
</dbReference>
<dbReference type="CDD" id="cd03255">
    <property type="entry name" value="ABC_MJ0796_LolCDE_FtsE"/>
    <property type="match status" value="1"/>
</dbReference>
<dbReference type="FunFam" id="3.40.50.300:FF:000230">
    <property type="entry name" value="Lipoprotein-releasing system ATP-binding protein LolD"/>
    <property type="match status" value="1"/>
</dbReference>
<dbReference type="NCBIfam" id="TIGR02211">
    <property type="entry name" value="LolD_lipo_ex"/>
    <property type="match status" value="1"/>
</dbReference>
<dbReference type="InterPro" id="IPR017911">
    <property type="entry name" value="MacB-like_ATP-bd"/>
</dbReference>
<comment type="subcellular location">
    <subcellularLocation>
        <location evidence="8">Cell inner membrane</location>
        <topology evidence="8">Peripheral membrane protein</topology>
    </subcellularLocation>
</comment>
<dbReference type="GO" id="GO:0005886">
    <property type="term" value="C:plasma membrane"/>
    <property type="evidence" value="ECO:0007669"/>
    <property type="project" value="UniProtKB-SubCell"/>
</dbReference>
<keyword evidence="7 8" id="KW-0472">Membrane</keyword>
<dbReference type="PANTHER" id="PTHR24220:SF689">
    <property type="entry name" value="LIPOPROTEIN-RELEASING SYSTEM ATP-BINDING PROTEIN LOLD"/>
    <property type="match status" value="1"/>
</dbReference>
<keyword evidence="1 8" id="KW-0813">Transport</keyword>
<dbReference type="Gene3D" id="3.40.50.300">
    <property type="entry name" value="P-loop containing nucleotide triphosphate hydrolases"/>
    <property type="match status" value="1"/>
</dbReference>
<comment type="caution">
    <text evidence="10">The sequence shown here is derived from an EMBL/GenBank/DDBJ whole genome shotgun (WGS) entry which is preliminary data.</text>
</comment>
<evidence type="ECO:0000313" key="10">
    <source>
        <dbReference type="EMBL" id="MCJ8146042.1"/>
    </source>
</evidence>
<dbReference type="Proteomes" id="UP001139701">
    <property type="component" value="Unassembled WGS sequence"/>
</dbReference>
<comment type="function">
    <text evidence="8">Part of the ABC transporter complex LolCDE involved in the translocation of mature outer membrane-directed lipoproteins, from the inner membrane to the periplasmic chaperone, LolA. Responsible for the formation of the LolA-lipoprotein complex in an ATP-dependent manner.</text>
</comment>
<comment type="similarity">
    <text evidence="8">Belongs to the ABC transporter superfamily. Lipoprotein translocase (TC 3.A.1.125) family.</text>
</comment>
<evidence type="ECO:0000259" key="9">
    <source>
        <dbReference type="PROSITE" id="PS50893"/>
    </source>
</evidence>
<dbReference type="AlphaFoldDB" id="A0A9X1WY73"/>
<organism evidence="10 11">
    <name type="scientific">Acinetobacter sedimenti</name>
    <dbReference type="NCBI Taxonomy" id="2919922"/>
    <lineage>
        <taxon>Bacteria</taxon>
        <taxon>Pseudomonadati</taxon>
        <taxon>Pseudomonadota</taxon>
        <taxon>Gammaproteobacteria</taxon>
        <taxon>Moraxellales</taxon>
        <taxon>Moraxellaceae</taxon>
        <taxon>Acinetobacter</taxon>
    </lineage>
</organism>
<dbReference type="PANTHER" id="PTHR24220">
    <property type="entry name" value="IMPORT ATP-BINDING PROTEIN"/>
    <property type="match status" value="1"/>
</dbReference>
<comment type="subunit">
    <text evidence="8">The complex is composed of two ATP-binding proteins (LolD) and two transmembrane proteins (LolC and LolE).</text>
</comment>
<keyword evidence="10" id="KW-0449">Lipoprotein</keyword>
<dbReference type="GO" id="GO:0022857">
    <property type="term" value="F:transmembrane transporter activity"/>
    <property type="evidence" value="ECO:0007669"/>
    <property type="project" value="TreeGrafter"/>
</dbReference>
<gene>
    <name evidence="8 10" type="primary">lolD</name>
    <name evidence="10" type="ORF">MKI79_03800</name>
</gene>
<protein>
    <recommendedName>
        <fullName evidence="8">Lipoprotein-releasing system ATP-binding protein LolD</fullName>
        <ecNumber evidence="8">7.6.2.-</ecNumber>
    </recommendedName>
</protein>
<evidence type="ECO:0000256" key="3">
    <source>
        <dbReference type="ARBA" id="ARBA00022519"/>
    </source>
</evidence>
<keyword evidence="5 8" id="KW-0067">ATP-binding</keyword>
<keyword evidence="2 8" id="KW-1003">Cell membrane</keyword>
<keyword evidence="4 8" id="KW-0547">Nucleotide-binding</keyword>
<dbReference type="SUPFAM" id="SSF52540">
    <property type="entry name" value="P-loop containing nucleoside triphosphate hydrolases"/>
    <property type="match status" value="1"/>
</dbReference>
<evidence type="ECO:0000256" key="8">
    <source>
        <dbReference type="RuleBase" id="RU367068"/>
    </source>
</evidence>
<dbReference type="EMBL" id="JAKUML010000004">
    <property type="protein sequence ID" value="MCJ8146042.1"/>
    <property type="molecule type" value="Genomic_DNA"/>
</dbReference>
<keyword evidence="11" id="KW-1185">Reference proteome</keyword>
<evidence type="ECO:0000256" key="4">
    <source>
        <dbReference type="ARBA" id="ARBA00022741"/>
    </source>
</evidence>
<dbReference type="InterPro" id="IPR003439">
    <property type="entry name" value="ABC_transporter-like_ATP-bd"/>
</dbReference>
<dbReference type="EC" id="7.6.2.-" evidence="8"/>
<evidence type="ECO:0000256" key="1">
    <source>
        <dbReference type="ARBA" id="ARBA00022448"/>
    </source>
</evidence>
<dbReference type="PROSITE" id="PS50893">
    <property type="entry name" value="ABC_TRANSPORTER_2"/>
    <property type="match status" value="1"/>
</dbReference>
<dbReference type="PROSITE" id="PS00211">
    <property type="entry name" value="ABC_TRANSPORTER_1"/>
    <property type="match status" value="1"/>
</dbReference>
<name>A0A9X1WY73_9GAMM</name>
<evidence type="ECO:0000256" key="5">
    <source>
        <dbReference type="ARBA" id="ARBA00022840"/>
    </source>
</evidence>
<evidence type="ECO:0000256" key="7">
    <source>
        <dbReference type="ARBA" id="ARBA00023136"/>
    </source>
</evidence>
<keyword evidence="6 8" id="KW-1278">Translocase</keyword>
<dbReference type="GO" id="GO:0016887">
    <property type="term" value="F:ATP hydrolysis activity"/>
    <property type="evidence" value="ECO:0007669"/>
    <property type="project" value="InterPro"/>
</dbReference>
<sequence>MSNENMTNEKRQAMNSQSNIVLEAKNVHRRFDDGRNQVDVLRGLDLSVQQGEFVSVIGTSGSGKSTLLHVLGGLDTPTQGEIFLKGQRFDTLKESERGHQRNLHLGFVYQFHHLLPEFNALENVCMPLMLRQGTTFLEVKKKAEKLLEQVGLSHRMEHKPGELSGGERQRVALARALVTDPDLILADEPTGNLDRQTAQGIFSLLKELQTDRQMAMLIVTHDESLAQSADRILHMRDGAWFNAE</sequence>
<evidence type="ECO:0000313" key="11">
    <source>
        <dbReference type="Proteomes" id="UP001139701"/>
    </source>
</evidence>
<feature type="domain" description="ABC transporter" evidence="9">
    <location>
        <begin position="22"/>
        <end position="243"/>
    </location>
</feature>
<dbReference type="RefSeq" id="WP_241570736.1">
    <property type="nucleotide sequence ID" value="NZ_JAKUML010000004.1"/>
</dbReference>
<evidence type="ECO:0000256" key="6">
    <source>
        <dbReference type="ARBA" id="ARBA00022967"/>
    </source>
</evidence>
<dbReference type="InterPro" id="IPR011924">
    <property type="entry name" value="LolD_lipo_ATP-bd"/>
</dbReference>
<dbReference type="Pfam" id="PF00005">
    <property type="entry name" value="ABC_tran"/>
    <property type="match status" value="1"/>
</dbReference>
<accession>A0A9X1WY73</accession>
<dbReference type="InterPro" id="IPR015854">
    <property type="entry name" value="ABC_transpr_LolD-like"/>
</dbReference>
<dbReference type="InterPro" id="IPR003593">
    <property type="entry name" value="AAA+_ATPase"/>
</dbReference>
<dbReference type="InterPro" id="IPR017871">
    <property type="entry name" value="ABC_transporter-like_CS"/>
</dbReference>
<dbReference type="GO" id="GO:0044874">
    <property type="term" value="P:lipoprotein localization to outer membrane"/>
    <property type="evidence" value="ECO:0007669"/>
    <property type="project" value="TreeGrafter"/>
</dbReference>
<evidence type="ECO:0000256" key="2">
    <source>
        <dbReference type="ARBA" id="ARBA00022475"/>
    </source>
</evidence>
<dbReference type="SMART" id="SM00382">
    <property type="entry name" value="AAA"/>
    <property type="match status" value="1"/>
</dbReference>
<dbReference type="InterPro" id="IPR027417">
    <property type="entry name" value="P-loop_NTPase"/>
</dbReference>